<evidence type="ECO:0000259" key="1">
    <source>
        <dbReference type="Pfam" id="PF24494"/>
    </source>
</evidence>
<proteinExistence type="predicted"/>
<name>A0A1L9PR00_ASPVE</name>
<sequence length="435" mass="50035">MNGLTDHLSTIHIGDEPEVHEPEVPDQLIFNPQDDSGLDPKALDNIPRYLFRIVSPESDGHTDSTWVHSRDACDNTPSSTEDIFSGLDDGRRGHIAWTLNRHLRWWPKDDRGDNYVSWTTSLLFAIQYIYYRHQHHRDQSSLEDIDLYVVDTAQFPRGTFLRDLDLMEAFHPYDTHPEGKNLDNFLELRKKPRFYFGEYLSQGSLKIEGKCQRISAAALFENNALYRLQPQFGDISNPPDAQVFWVKEVNRIRDAVYQLPERLSMQEMRNRLQAVGELAAHFPPGWQFPLAIYFAGLISDDSVTEEEEIAYDSVLFAYFRSQDFYGGHKHFGPRRFKVVAHASMPELQRVEELVREINKDSRLRMALDRLQRAEIAIQGIGIIIPFPTLDDSFSVSDSNAVLARAGNDVLSTVESIRQLCDQLVQTIKPNNQQQA</sequence>
<dbReference type="Proteomes" id="UP000184073">
    <property type="component" value="Unassembled WGS sequence"/>
</dbReference>
<organism evidence="2 3">
    <name type="scientific">Aspergillus versicolor CBS 583.65</name>
    <dbReference type="NCBI Taxonomy" id="1036611"/>
    <lineage>
        <taxon>Eukaryota</taxon>
        <taxon>Fungi</taxon>
        <taxon>Dikarya</taxon>
        <taxon>Ascomycota</taxon>
        <taxon>Pezizomycotina</taxon>
        <taxon>Eurotiomycetes</taxon>
        <taxon>Eurotiomycetidae</taxon>
        <taxon>Eurotiales</taxon>
        <taxon>Aspergillaceae</taxon>
        <taxon>Aspergillus</taxon>
        <taxon>Aspergillus subgen. Nidulantes</taxon>
    </lineage>
</organism>
<dbReference type="OrthoDB" id="4152607at2759"/>
<dbReference type="EMBL" id="KV878131">
    <property type="protein sequence ID" value="OJJ03950.1"/>
    <property type="molecule type" value="Genomic_DNA"/>
</dbReference>
<evidence type="ECO:0000313" key="3">
    <source>
        <dbReference type="Proteomes" id="UP000184073"/>
    </source>
</evidence>
<keyword evidence="3" id="KW-1185">Reference proteome</keyword>
<dbReference type="AlphaFoldDB" id="A0A1L9PR00"/>
<reference evidence="3" key="1">
    <citation type="journal article" date="2017" name="Genome Biol.">
        <title>Comparative genomics reveals high biological diversity and specific adaptations in the industrially and medically important fungal genus Aspergillus.</title>
        <authorList>
            <person name="de Vries R.P."/>
            <person name="Riley R."/>
            <person name="Wiebenga A."/>
            <person name="Aguilar-Osorio G."/>
            <person name="Amillis S."/>
            <person name="Uchima C.A."/>
            <person name="Anderluh G."/>
            <person name="Asadollahi M."/>
            <person name="Askin M."/>
            <person name="Barry K."/>
            <person name="Battaglia E."/>
            <person name="Bayram O."/>
            <person name="Benocci T."/>
            <person name="Braus-Stromeyer S.A."/>
            <person name="Caldana C."/>
            <person name="Canovas D."/>
            <person name="Cerqueira G.C."/>
            <person name="Chen F."/>
            <person name="Chen W."/>
            <person name="Choi C."/>
            <person name="Clum A."/>
            <person name="Dos Santos R.A."/>
            <person name="Damasio A.R."/>
            <person name="Diallinas G."/>
            <person name="Emri T."/>
            <person name="Fekete E."/>
            <person name="Flipphi M."/>
            <person name="Freyberg S."/>
            <person name="Gallo A."/>
            <person name="Gournas C."/>
            <person name="Habgood R."/>
            <person name="Hainaut M."/>
            <person name="Harispe M.L."/>
            <person name="Henrissat B."/>
            <person name="Hilden K.S."/>
            <person name="Hope R."/>
            <person name="Hossain A."/>
            <person name="Karabika E."/>
            <person name="Karaffa L."/>
            <person name="Karanyi Z."/>
            <person name="Krasevec N."/>
            <person name="Kuo A."/>
            <person name="Kusch H."/>
            <person name="LaButti K."/>
            <person name="Lagendijk E.L."/>
            <person name="Lapidus A."/>
            <person name="Levasseur A."/>
            <person name="Lindquist E."/>
            <person name="Lipzen A."/>
            <person name="Logrieco A.F."/>
            <person name="MacCabe A."/>
            <person name="Maekelae M.R."/>
            <person name="Malavazi I."/>
            <person name="Melin P."/>
            <person name="Meyer V."/>
            <person name="Mielnichuk N."/>
            <person name="Miskei M."/>
            <person name="Molnar A.P."/>
            <person name="Mule G."/>
            <person name="Ngan C.Y."/>
            <person name="Orejas M."/>
            <person name="Orosz E."/>
            <person name="Ouedraogo J.P."/>
            <person name="Overkamp K.M."/>
            <person name="Park H.-S."/>
            <person name="Perrone G."/>
            <person name="Piumi F."/>
            <person name="Punt P.J."/>
            <person name="Ram A.F."/>
            <person name="Ramon A."/>
            <person name="Rauscher S."/>
            <person name="Record E."/>
            <person name="Riano-Pachon D.M."/>
            <person name="Robert V."/>
            <person name="Roehrig J."/>
            <person name="Ruller R."/>
            <person name="Salamov A."/>
            <person name="Salih N.S."/>
            <person name="Samson R.A."/>
            <person name="Sandor E."/>
            <person name="Sanguinetti M."/>
            <person name="Schuetze T."/>
            <person name="Sepcic K."/>
            <person name="Shelest E."/>
            <person name="Sherlock G."/>
            <person name="Sophianopoulou V."/>
            <person name="Squina F.M."/>
            <person name="Sun H."/>
            <person name="Susca A."/>
            <person name="Todd R.B."/>
            <person name="Tsang A."/>
            <person name="Unkles S.E."/>
            <person name="van de Wiele N."/>
            <person name="van Rossen-Uffink D."/>
            <person name="Oliveira J.V."/>
            <person name="Vesth T.C."/>
            <person name="Visser J."/>
            <person name="Yu J.-H."/>
            <person name="Zhou M."/>
            <person name="Andersen M.R."/>
            <person name="Archer D.B."/>
            <person name="Baker S.E."/>
            <person name="Benoit I."/>
            <person name="Brakhage A.A."/>
            <person name="Braus G.H."/>
            <person name="Fischer R."/>
            <person name="Frisvad J.C."/>
            <person name="Goldman G.H."/>
            <person name="Houbraken J."/>
            <person name="Oakley B."/>
            <person name="Pocsi I."/>
            <person name="Scazzocchio C."/>
            <person name="Seiboth B."/>
            <person name="vanKuyk P.A."/>
            <person name="Wortman J."/>
            <person name="Dyer P.S."/>
            <person name="Grigoriev I.V."/>
        </authorList>
    </citation>
    <scope>NUCLEOTIDE SEQUENCE [LARGE SCALE GENOMIC DNA]</scope>
    <source>
        <strain evidence="3">CBS 583.65</strain>
    </source>
</reference>
<dbReference type="STRING" id="1036611.A0A1L9PR00"/>
<accession>A0A1L9PR00</accession>
<dbReference type="RefSeq" id="XP_040669712.1">
    <property type="nucleotide sequence ID" value="XM_040815681.1"/>
</dbReference>
<dbReference type="VEuPathDB" id="FungiDB:ASPVEDRAFT_63482"/>
<feature type="domain" description="DUF7587" evidence="1">
    <location>
        <begin position="46"/>
        <end position="171"/>
    </location>
</feature>
<dbReference type="Pfam" id="PF24494">
    <property type="entry name" value="DUF7587"/>
    <property type="match status" value="1"/>
</dbReference>
<gene>
    <name evidence="2" type="ORF">ASPVEDRAFT_63482</name>
</gene>
<dbReference type="GeneID" id="63731192"/>
<evidence type="ECO:0000313" key="2">
    <source>
        <dbReference type="EMBL" id="OJJ03950.1"/>
    </source>
</evidence>
<protein>
    <recommendedName>
        <fullName evidence="1">DUF7587 domain-containing protein</fullName>
    </recommendedName>
</protein>
<dbReference type="InterPro" id="IPR056009">
    <property type="entry name" value="DUF7587"/>
</dbReference>